<organism evidence="3 4">
    <name type="scientific">Asbolus verrucosus</name>
    <name type="common">Desert ironclad beetle</name>
    <dbReference type="NCBI Taxonomy" id="1661398"/>
    <lineage>
        <taxon>Eukaryota</taxon>
        <taxon>Metazoa</taxon>
        <taxon>Ecdysozoa</taxon>
        <taxon>Arthropoda</taxon>
        <taxon>Hexapoda</taxon>
        <taxon>Insecta</taxon>
        <taxon>Pterygota</taxon>
        <taxon>Neoptera</taxon>
        <taxon>Endopterygota</taxon>
        <taxon>Coleoptera</taxon>
        <taxon>Polyphaga</taxon>
        <taxon>Cucujiformia</taxon>
        <taxon>Tenebrionidae</taxon>
        <taxon>Pimeliinae</taxon>
        <taxon>Asbolus</taxon>
    </lineage>
</organism>
<dbReference type="PROSITE" id="PS51125">
    <property type="entry name" value="NHL"/>
    <property type="match status" value="1"/>
</dbReference>
<comment type="caution">
    <text evidence="3">The sequence shown here is derived from an EMBL/GenBank/DDBJ whole genome shotgun (WGS) entry which is preliminary data.</text>
</comment>
<dbReference type="GO" id="GO:0061630">
    <property type="term" value="F:ubiquitin protein ligase activity"/>
    <property type="evidence" value="ECO:0007669"/>
    <property type="project" value="TreeGrafter"/>
</dbReference>
<sequence length="481" mass="53972">MMVCFETHRTVSLSDVEDIEQLEKTCTQAASDSNDCPAVNTESVNIKPVMKEQFLEGIKYLEHMVDVSSDLSKISENIGRQYLVSVEYVNNMYTTLQNNLRKIRDDTVISLKEQHTEKQKVVFNQKVYVDTLITELSTRLSNIKSVVDCDLDEVASGFNLAPNELLNLPVVNSNPSESKSRVNPDLSSLTTSDPDCLPRIKKANSMLLYKTFGLKGNGSGQFNSPHGVCLGFDEDIIVADSSNHRIQIFDKTGCFKKEFGISGRHEGCLWHPRKVACLPFQRRFVVCDRGYERSRMQIFSEDGKFVKKIYIQFVDIVAGMAVTDKEEIVVVDSVTPTVFIIGPNDFLRSIDCTGFMEEPSDIAVVGKEFYICDFKGHKVVVVSEDGILLRQFGTKRTISFPNGIAVSTAGDVLVGDSHGNFFHIAIFSKNGNFITDFRCPYVKVSRCCCLKITSEGRLITVDKNYHQVIILDTLYLTNDTQ</sequence>
<proteinExistence type="predicted"/>
<dbReference type="PANTHER" id="PTHR24104">
    <property type="entry name" value="E3 UBIQUITIN-PROTEIN LIGASE NHLRC1-RELATED"/>
    <property type="match status" value="1"/>
</dbReference>
<dbReference type="AlphaFoldDB" id="A0A482VGT1"/>
<gene>
    <name evidence="3" type="ORF">BDFB_011684</name>
</gene>
<dbReference type="EMBL" id="QDEB01100452">
    <property type="protein sequence ID" value="RZC32062.1"/>
    <property type="molecule type" value="Genomic_DNA"/>
</dbReference>
<feature type="repeat" description="NHL" evidence="2">
    <location>
        <begin position="212"/>
        <end position="252"/>
    </location>
</feature>
<dbReference type="OrthoDB" id="342730at2759"/>
<dbReference type="Gene3D" id="2.120.10.30">
    <property type="entry name" value="TolB, C-terminal domain"/>
    <property type="match status" value="1"/>
</dbReference>
<keyword evidence="4" id="KW-1185">Reference proteome</keyword>
<name>A0A482VGT1_ASBVE</name>
<dbReference type="InterPro" id="IPR050952">
    <property type="entry name" value="TRIM-NHL_E3_ligases"/>
</dbReference>
<dbReference type="Pfam" id="PF01436">
    <property type="entry name" value="NHL"/>
    <property type="match status" value="1"/>
</dbReference>
<dbReference type="PANTHER" id="PTHR24104:SF51">
    <property type="entry name" value="SMP-30_GLUCONOLACTONASE_LRE-LIKE REGION DOMAIN-CONTAINING PROTEIN"/>
    <property type="match status" value="1"/>
</dbReference>
<evidence type="ECO:0000313" key="3">
    <source>
        <dbReference type="EMBL" id="RZC32062.1"/>
    </source>
</evidence>
<evidence type="ECO:0000256" key="2">
    <source>
        <dbReference type="PROSITE-ProRule" id="PRU00504"/>
    </source>
</evidence>
<evidence type="ECO:0000256" key="1">
    <source>
        <dbReference type="ARBA" id="ARBA00022737"/>
    </source>
</evidence>
<dbReference type="GO" id="GO:0043161">
    <property type="term" value="P:proteasome-mediated ubiquitin-dependent protein catabolic process"/>
    <property type="evidence" value="ECO:0007669"/>
    <property type="project" value="TreeGrafter"/>
</dbReference>
<dbReference type="GO" id="GO:0000209">
    <property type="term" value="P:protein polyubiquitination"/>
    <property type="evidence" value="ECO:0007669"/>
    <property type="project" value="TreeGrafter"/>
</dbReference>
<reference evidence="3 4" key="1">
    <citation type="submission" date="2017-03" db="EMBL/GenBank/DDBJ databases">
        <title>Genome of the blue death feigning beetle - Asbolus verrucosus.</title>
        <authorList>
            <person name="Rider S.D."/>
        </authorList>
    </citation>
    <scope>NUCLEOTIDE SEQUENCE [LARGE SCALE GENOMIC DNA]</scope>
    <source>
        <strain evidence="3">Butters</strain>
        <tissue evidence="3">Head and leg muscle</tissue>
    </source>
</reference>
<accession>A0A482VGT1</accession>
<dbReference type="SUPFAM" id="SSF101898">
    <property type="entry name" value="NHL repeat"/>
    <property type="match status" value="1"/>
</dbReference>
<protein>
    <submittedName>
        <fullName evidence="3">NHL domain containing protein</fullName>
    </submittedName>
</protein>
<dbReference type="InterPro" id="IPR001258">
    <property type="entry name" value="NHL_repeat"/>
</dbReference>
<evidence type="ECO:0000313" key="4">
    <source>
        <dbReference type="Proteomes" id="UP000292052"/>
    </source>
</evidence>
<dbReference type="InterPro" id="IPR011042">
    <property type="entry name" value="6-blade_b-propeller_TolB-like"/>
</dbReference>
<dbReference type="Proteomes" id="UP000292052">
    <property type="component" value="Unassembled WGS sequence"/>
</dbReference>
<dbReference type="STRING" id="1661398.A0A482VGT1"/>
<keyword evidence="1" id="KW-0677">Repeat</keyword>